<evidence type="ECO:0000256" key="1">
    <source>
        <dbReference type="SAM" id="SignalP"/>
    </source>
</evidence>
<dbReference type="AlphaFoldDB" id="A0A517WZY4"/>
<feature type="chain" id="PRO_5021936395" evidence="1">
    <location>
        <begin position="24"/>
        <end position="126"/>
    </location>
</feature>
<name>A0A517WZY4_9PLAN</name>
<feature type="signal peptide" evidence="1">
    <location>
        <begin position="1"/>
        <end position="23"/>
    </location>
</feature>
<dbReference type="EMBL" id="CP037422">
    <property type="protein sequence ID" value="QDU10810.1"/>
    <property type="molecule type" value="Genomic_DNA"/>
</dbReference>
<keyword evidence="1" id="KW-0732">Signal</keyword>
<dbReference type="Proteomes" id="UP000318384">
    <property type="component" value="Chromosome"/>
</dbReference>
<accession>A0A517WZY4</accession>
<organism evidence="2 3">
    <name type="scientific">Gimesia aquarii</name>
    <dbReference type="NCBI Taxonomy" id="2527964"/>
    <lineage>
        <taxon>Bacteria</taxon>
        <taxon>Pseudomonadati</taxon>
        <taxon>Planctomycetota</taxon>
        <taxon>Planctomycetia</taxon>
        <taxon>Planctomycetales</taxon>
        <taxon>Planctomycetaceae</taxon>
        <taxon>Gimesia</taxon>
    </lineage>
</organism>
<evidence type="ECO:0000313" key="2">
    <source>
        <dbReference type="EMBL" id="QDU10810.1"/>
    </source>
</evidence>
<protein>
    <submittedName>
        <fullName evidence="2">Uncharacterized protein</fullName>
    </submittedName>
</protein>
<sequence length="126" mass="13705" precursor="true">MTGKVLSLLLSTLILACPFNCMQENVESAESATSPCCSHCSTETNNNPLIPQPTSSDCCQCLCTGAIFENTNIIDLALLSLSWGEPSFQDANFQLISLSQHSDEVPIEPGRLSGREIRCLQMTFQC</sequence>
<proteinExistence type="predicted"/>
<gene>
    <name evidence="2" type="ORF">V202x_42230</name>
</gene>
<dbReference type="PROSITE" id="PS51257">
    <property type="entry name" value="PROKAR_LIPOPROTEIN"/>
    <property type="match status" value="1"/>
</dbReference>
<reference evidence="2 3" key="1">
    <citation type="submission" date="2019-03" db="EMBL/GenBank/DDBJ databases">
        <title>Deep-cultivation of Planctomycetes and their phenomic and genomic characterization uncovers novel biology.</title>
        <authorList>
            <person name="Wiegand S."/>
            <person name="Jogler M."/>
            <person name="Boedeker C."/>
            <person name="Pinto D."/>
            <person name="Vollmers J."/>
            <person name="Rivas-Marin E."/>
            <person name="Kohn T."/>
            <person name="Peeters S.H."/>
            <person name="Heuer A."/>
            <person name="Rast P."/>
            <person name="Oberbeckmann S."/>
            <person name="Bunk B."/>
            <person name="Jeske O."/>
            <person name="Meyerdierks A."/>
            <person name="Storesund J.E."/>
            <person name="Kallscheuer N."/>
            <person name="Luecker S."/>
            <person name="Lage O.M."/>
            <person name="Pohl T."/>
            <person name="Merkel B.J."/>
            <person name="Hornburger P."/>
            <person name="Mueller R.-W."/>
            <person name="Bruemmer F."/>
            <person name="Labrenz M."/>
            <person name="Spormann A.M."/>
            <person name="Op den Camp H."/>
            <person name="Overmann J."/>
            <person name="Amann R."/>
            <person name="Jetten M.S.M."/>
            <person name="Mascher T."/>
            <person name="Medema M.H."/>
            <person name="Devos D.P."/>
            <person name="Kaster A.-K."/>
            <person name="Ovreas L."/>
            <person name="Rohde M."/>
            <person name="Galperin M.Y."/>
            <person name="Jogler C."/>
        </authorList>
    </citation>
    <scope>NUCLEOTIDE SEQUENCE [LARGE SCALE GENOMIC DNA]</scope>
    <source>
        <strain evidence="2 3">V202</strain>
    </source>
</reference>
<keyword evidence="3" id="KW-1185">Reference proteome</keyword>
<evidence type="ECO:0000313" key="3">
    <source>
        <dbReference type="Proteomes" id="UP000318384"/>
    </source>
</evidence>